<keyword evidence="1" id="KW-0472">Membrane</keyword>
<accession>A0A9D4ELM6</accession>
<dbReference type="EMBL" id="JAIWYP010000008">
    <property type="protein sequence ID" value="KAH3782155.1"/>
    <property type="molecule type" value="Genomic_DNA"/>
</dbReference>
<evidence type="ECO:0000313" key="3">
    <source>
        <dbReference type="Proteomes" id="UP000828390"/>
    </source>
</evidence>
<keyword evidence="3" id="KW-1185">Reference proteome</keyword>
<name>A0A9D4ELM6_DREPO</name>
<proteinExistence type="predicted"/>
<evidence type="ECO:0000256" key="1">
    <source>
        <dbReference type="SAM" id="Phobius"/>
    </source>
</evidence>
<organism evidence="2 3">
    <name type="scientific">Dreissena polymorpha</name>
    <name type="common">Zebra mussel</name>
    <name type="synonym">Mytilus polymorpha</name>
    <dbReference type="NCBI Taxonomy" id="45954"/>
    <lineage>
        <taxon>Eukaryota</taxon>
        <taxon>Metazoa</taxon>
        <taxon>Spiralia</taxon>
        <taxon>Lophotrochozoa</taxon>
        <taxon>Mollusca</taxon>
        <taxon>Bivalvia</taxon>
        <taxon>Autobranchia</taxon>
        <taxon>Heteroconchia</taxon>
        <taxon>Euheterodonta</taxon>
        <taxon>Imparidentia</taxon>
        <taxon>Neoheterodontei</taxon>
        <taxon>Myida</taxon>
        <taxon>Dreissenoidea</taxon>
        <taxon>Dreissenidae</taxon>
        <taxon>Dreissena</taxon>
    </lineage>
</organism>
<comment type="caution">
    <text evidence="2">The sequence shown here is derived from an EMBL/GenBank/DDBJ whole genome shotgun (WGS) entry which is preliminary data.</text>
</comment>
<keyword evidence="1" id="KW-0812">Transmembrane</keyword>
<feature type="transmembrane region" description="Helical" evidence="1">
    <location>
        <begin position="12"/>
        <end position="30"/>
    </location>
</feature>
<dbReference type="AlphaFoldDB" id="A0A9D4ELM6"/>
<reference evidence="2" key="2">
    <citation type="submission" date="2020-11" db="EMBL/GenBank/DDBJ databases">
        <authorList>
            <person name="McCartney M.A."/>
            <person name="Auch B."/>
            <person name="Kono T."/>
            <person name="Mallez S."/>
            <person name="Becker A."/>
            <person name="Gohl D.M."/>
            <person name="Silverstein K.A.T."/>
            <person name="Koren S."/>
            <person name="Bechman K.B."/>
            <person name="Herman A."/>
            <person name="Abrahante J.E."/>
            <person name="Garbe J."/>
        </authorList>
    </citation>
    <scope>NUCLEOTIDE SEQUENCE</scope>
    <source>
        <strain evidence="2">Duluth1</strain>
        <tissue evidence="2">Whole animal</tissue>
    </source>
</reference>
<gene>
    <name evidence="2" type="ORF">DPMN_160067</name>
</gene>
<protein>
    <submittedName>
        <fullName evidence="2">Uncharacterized protein</fullName>
    </submittedName>
</protein>
<dbReference type="Proteomes" id="UP000828390">
    <property type="component" value="Unassembled WGS sequence"/>
</dbReference>
<evidence type="ECO:0000313" key="2">
    <source>
        <dbReference type="EMBL" id="KAH3782155.1"/>
    </source>
</evidence>
<keyword evidence="1" id="KW-1133">Transmembrane helix</keyword>
<sequence length="83" mass="9226">MVAMLDRFALANTSMSGVVTCYLIPSLFLVETGYMKMVMFPGMASIYCPCNRCTEKRREQHFTINFQLGLSSDASSRHSGTAC</sequence>
<reference evidence="2" key="1">
    <citation type="journal article" date="2019" name="bioRxiv">
        <title>The Genome of the Zebra Mussel, Dreissena polymorpha: A Resource for Invasive Species Research.</title>
        <authorList>
            <person name="McCartney M.A."/>
            <person name="Auch B."/>
            <person name="Kono T."/>
            <person name="Mallez S."/>
            <person name="Zhang Y."/>
            <person name="Obille A."/>
            <person name="Becker A."/>
            <person name="Abrahante J.E."/>
            <person name="Garbe J."/>
            <person name="Badalamenti J.P."/>
            <person name="Herman A."/>
            <person name="Mangelson H."/>
            <person name="Liachko I."/>
            <person name="Sullivan S."/>
            <person name="Sone E.D."/>
            <person name="Koren S."/>
            <person name="Silverstein K.A.T."/>
            <person name="Beckman K.B."/>
            <person name="Gohl D.M."/>
        </authorList>
    </citation>
    <scope>NUCLEOTIDE SEQUENCE</scope>
    <source>
        <strain evidence="2">Duluth1</strain>
        <tissue evidence="2">Whole animal</tissue>
    </source>
</reference>